<reference evidence="2" key="2">
    <citation type="journal article" date="2024" name="Plant">
        <title>Genomic evolution and insights into agronomic trait innovations of Sesamum species.</title>
        <authorList>
            <person name="Miao H."/>
            <person name="Wang L."/>
            <person name="Qu L."/>
            <person name="Liu H."/>
            <person name="Sun Y."/>
            <person name="Le M."/>
            <person name="Wang Q."/>
            <person name="Wei S."/>
            <person name="Zheng Y."/>
            <person name="Lin W."/>
            <person name="Duan Y."/>
            <person name="Cao H."/>
            <person name="Xiong S."/>
            <person name="Wang X."/>
            <person name="Wei L."/>
            <person name="Li C."/>
            <person name="Ma Q."/>
            <person name="Ju M."/>
            <person name="Zhao R."/>
            <person name="Li G."/>
            <person name="Mu C."/>
            <person name="Tian Q."/>
            <person name="Mei H."/>
            <person name="Zhang T."/>
            <person name="Gao T."/>
            <person name="Zhang H."/>
        </authorList>
    </citation>
    <scope>NUCLEOTIDE SEQUENCE</scope>
    <source>
        <strain evidence="2">KEN1</strain>
    </source>
</reference>
<dbReference type="PANTHER" id="PTHR47074:SF11">
    <property type="entry name" value="REVERSE TRANSCRIPTASE-LIKE PROTEIN"/>
    <property type="match status" value="1"/>
</dbReference>
<dbReference type="GO" id="GO:0004523">
    <property type="term" value="F:RNA-DNA hybrid ribonuclease activity"/>
    <property type="evidence" value="ECO:0007669"/>
    <property type="project" value="InterPro"/>
</dbReference>
<dbReference type="InterPro" id="IPR002156">
    <property type="entry name" value="RNaseH_domain"/>
</dbReference>
<feature type="domain" description="RNase H type-1" evidence="1">
    <location>
        <begin position="155"/>
        <end position="261"/>
    </location>
</feature>
<dbReference type="GO" id="GO:0003676">
    <property type="term" value="F:nucleic acid binding"/>
    <property type="evidence" value="ECO:0007669"/>
    <property type="project" value="InterPro"/>
</dbReference>
<comment type="caution">
    <text evidence="2">The sequence shown here is derived from an EMBL/GenBank/DDBJ whole genome shotgun (WGS) entry which is preliminary data.</text>
</comment>
<evidence type="ECO:0000313" key="2">
    <source>
        <dbReference type="EMBL" id="KAL0457691.1"/>
    </source>
</evidence>
<accession>A0AAW2XZK6</accession>
<sequence>MQVKSSQQIVEWSAVDGGSVQGIRSAFGKTRGSPVLSPLNRLLPPPPPTALEVHTVVDLIDSGYGDWDGDKIEAMFWPIGRDIILSIPISRTGDEDIIIWHFSNNGIFSVRSAYHLSCDLNDEASGSNLKAEQTWWKSIWQAKLPGPPSGFVKLNFDGAILDKGTAIGIGVVARDERGRCIGWLSRRIDVMVSGEMAEAWAAREATQLALRRGWLMVVIEGDCLVLISKIRNATQDFSPVGPVISDIHKSASALSSCNLTLLNVPVIQLLTVWLNLLMWHLWKEMIFH</sequence>
<dbReference type="PANTHER" id="PTHR47074">
    <property type="entry name" value="BNAC02G40300D PROTEIN"/>
    <property type="match status" value="1"/>
</dbReference>
<dbReference type="EMBL" id="JACGWN010000002">
    <property type="protein sequence ID" value="KAL0457691.1"/>
    <property type="molecule type" value="Genomic_DNA"/>
</dbReference>
<name>A0AAW2XZK6_9LAMI</name>
<gene>
    <name evidence="2" type="ORF">Slati_0396300</name>
</gene>
<organism evidence="2">
    <name type="scientific">Sesamum latifolium</name>
    <dbReference type="NCBI Taxonomy" id="2727402"/>
    <lineage>
        <taxon>Eukaryota</taxon>
        <taxon>Viridiplantae</taxon>
        <taxon>Streptophyta</taxon>
        <taxon>Embryophyta</taxon>
        <taxon>Tracheophyta</taxon>
        <taxon>Spermatophyta</taxon>
        <taxon>Magnoliopsida</taxon>
        <taxon>eudicotyledons</taxon>
        <taxon>Gunneridae</taxon>
        <taxon>Pentapetalae</taxon>
        <taxon>asterids</taxon>
        <taxon>lamiids</taxon>
        <taxon>Lamiales</taxon>
        <taxon>Pedaliaceae</taxon>
        <taxon>Sesamum</taxon>
    </lineage>
</organism>
<dbReference type="InterPro" id="IPR012337">
    <property type="entry name" value="RNaseH-like_sf"/>
</dbReference>
<dbReference type="CDD" id="cd06222">
    <property type="entry name" value="RNase_H_like"/>
    <property type="match status" value="1"/>
</dbReference>
<dbReference type="AlphaFoldDB" id="A0AAW2XZK6"/>
<protein>
    <recommendedName>
        <fullName evidence="1">RNase H type-1 domain-containing protein</fullName>
    </recommendedName>
</protein>
<reference evidence="2" key="1">
    <citation type="submission" date="2020-06" db="EMBL/GenBank/DDBJ databases">
        <authorList>
            <person name="Li T."/>
            <person name="Hu X."/>
            <person name="Zhang T."/>
            <person name="Song X."/>
            <person name="Zhang H."/>
            <person name="Dai N."/>
            <person name="Sheng W."/>
            <person name="Hou X."/>
            <person name="Wei L."/>
        </authorList>
    </citation>
    <scope>NUCLEOTIDE SEQUENCE</scope>
    <source>
        <strain evidence="2">KEN1</strain>
        <tissue evidence="2">Leaf</tissue>
    </source>
</reference>
<evidence type="ECO:0000259" key="1">
    <source>
        <dbReference type="Pfam" id="PF13456"/>
    </source>
</evidence>
<proteinExistence type="predicted"/>
<dbReference type="InterPro" id="IPR044730">
    <property type="entry name" value="RNase_H-like_dom_plant"/>
</dbReference>
<dbReference type="InterPro" id="IPR052929">
    <property type="entry name" value="RNase_H-like_EbsB-rel"/>
</dbReference>
<dbReference type="SUPFAM" id="SSF53098">
    <property type="entry name" value="Ribonuclease H-like"/>
    <property type="match status" value="1"/>
</dbReference>
<dbReference type="InterPro" id="IPR036397">
    <property type="entry name" value="RNaseH_sf"/>
</dbReference>
<dbReference type="Pfam" id="PF13456">
    <property type="entry name" value="RVT_3"/>
    <property type="match status" value="1"/>
</dbReference>
<dbReference type="Gene3D" id="3.30.420.10">
    <property type="entry name" value="Ribonuclease H-like superfamily/Ribonuclease H"/>
    <property type="match status" value="1"/>
</dbReference>